<name>A0A482X8D4_LAOST</name>
<dbReference type="AlphaFoldDB" id="A0A482X8D4"/>
<evidence type="ECO:0000313" key="3">
    <source>
        <dbReference type="Proteomes" id="UP000291343"/>
    </source>
</evidence>
<evidence type="ECO:0000313" key="2">
    <source>
        <dbReference type="EMBL" id="RZF42215.1"/>
    </source>
</evidence>
<reference evidence="2 3" key="1">
    <citation type="journal article" date="2017" name="Gigascience">
        <title>Genome sequence of the small brown planthopper, Laodelphax striatellus.</title>
        <authorList>
            <person name="Zhu J."/>
            <person name="Jiang F."/>
            <person name="Wang X."/>
            <person name="Yang P."/>
            <person name="Bao Y."/>
            <person name="Zhao W."/>
            <person name="Wang W."/>
            <person name="Lu H."/>
            <person name="Wang Q."/>
            <person name="Cui N."/>
            <person name="Li J."/>
            <person name="Chen X."/>
            <person name="Luo L."/>
            <person name="Yu J."/>
            <person name="Kang L."/>
            <person name="Cui F."/>
        </authorList>
    </citation>
    <scope>NUCLEOTIDE SEQUENCE [LARGE SCALE GENOMIC DNA]</scope>
    <source>
        <strain evidence="2">Lst14</strain>
    </source>
</reference>
<dbReference type="InParanoid" id="A0A482X8D4"/>
<keyword evidence="3" id="KW-1185">Reference proteome</keyword>
<evidence type="ECO:0000256" key="1">
    <source>
        <dbReference type="SAM" id="Phobius"/>
    </source>
</evidence>
<protein>
    <submittedName>
        <fullName evidence="2">Uncharacterized protein</fullName>
    </submittedName>
</protein>
<keyword evidence="1" id="KW-0812">Transmembrane</keyword>
<keyword evidence="1" id="KW-0472">Membrane</keyword>
<feature type="transmembrane region" description="Helical" evidence="1">
    <location>
        <begin position="15"/>
        <end position="33"/>
    </location>
</feature>
<feature type="transmembrane region" description="Helical" evidence="1">
    <location>
        <begin position="39"/>
        <end position="57"/>
    </location>
</feature>
<dbReference type="OrthoDB" id="6366728at2759"/>
<dbReference type="SMR" id="A0A482X8D4"/>
<gene>
    <name evidence="2" type="ORF">LSTR_LSTR004364</name>
</gene>
<organism evidence="2 3">
    <name type="scientific">Laodelphax striatellus</name>
    <name type="common">Small brown planthopper</name>
    <name type="synonym">Delphax striatella</name>
    <dbReference type="NCBI Taxonomy" id="195883"/>
    <lineage>
        <taxon>Eukaryota</taxon>
        <taxon>Metazoa</taxon>
        <taxon>Ecdysozoa</taxon>
        <taxon>Arthropoda</taxon>
        <taxon>Hexapoda</taxon>
        <taxon>Insecta</taxon>
        <taxon>Pterygota</taxon>
        <taxon>Neoptera</taxon>
        <taxon>Paraneoptera</taxon>
        <taxon>Hemiptera</taxon>
        <taxon>Auchenorrhyncha</taxon>
        <taxon>Fulgoroidea</taxon>
        <taxon>Delphacidae</taxon>
        <taxon>Criomorphinae</taxon>
        <taxon>Laodelphax</taxon>
    </lineage>
</organism>
<keyword evidence="1" id="KW-1133">Transmembrane helix</keyword>
<dbReference type="EMBL" id="QKKF02015335">
    <property type="protein sequence ID" value="RZF42215.1"/>
    <property type="molecule type" value="Genomic_DNA"/>
</dbReference>
<proteinExistence type="predicted"/>
<accession>A0A482X8D4</accession>
<comment type="caution">
    <text evidence="2">The sequence shown here is derived from an EMBL/GenBank/DDBJ whole genome shotgun (WGS) entry which is preliminary data.</text>
</comment>
<dbReference type="Proteomes" id="UP000291343">
    <property type="component" value="Unassembled WGS sequence"/>
</dbReference>
<sequence length="212" mass="24473">MYGPNFQQNVSKGSIFILFVAVVLSTIIFYIDIPSIPVSVYIMFVKSHIAFVIVQLYEMHQKLKFGFEEVNRNLVKIVDRYDSQIFTVSSILPFVEIIGRTENSNHLTIPVLIDLHWTLCKTVKTAKKTSIVICELMNKDLPANIRKQIVRVTTTYLIIFVQQQALASLFKVQMKMELKPDIHYDTFLVQCLEKQLRADCSIRVYTKVCSIC</sequence>